<dbReference type="Pfam" id="PF02627">
    <property type="entry name" value="CMD"/>
    <property type="match status" value="1"/>
</dbReference>
<dbReference type="GO" id="GO:0051920">
    <property type="term" value="F:peroxiredoxin activity"/>
    <property type="evidence" value="ECO:0007669"/>
    <property type="project" value="InterPro"/>
</dbReference>
<dbReference type="RefSeq" id="WP_229569747.1">
    <property type="nucleotide sequence ID" value="NZ_AP025226.1"/>
</dbReference>
<evidence type="ECO:0000313" key="3">
    <source>
        <dbReference type="Proteomes" id="UP001319921"/>
    </source>
</evidence>
<dbReference type="EMBL" id="AP025226">
    <property type="protein sequence ID" value="BDB99432.1"/>
    <property type="molecule type" value="Genomic_DNA"/>
</dbReference>
<dbReference type="GeneID" id="68867170"/>
<dbReference type="Proteomes" id="UP001319921">
    <property type="component" value="Chromosome"/>
</dbReference>
<keyword evidence="3" id="KW-1185">Reference proteome</keyword>
<sequence length="119" mass="13638">MKEIDENEILNEIMKTRGFIEDFHLVLAKKDLELLNEWNKIWIHVFKNSKLDKKTVALIRLAVVSLLGNERAIEHSIDQAITAGADEDEILDSIKISFIFGGVTVLVKALSIYKRKFNI</sequence>
<dbReference type="InterPro" id="IPR029032">
    <property type="entry name" value="AhpD-like"/>
</dbReference>
<dbReference type="KEGG" id="scas:SACC_24490"/>
<proteinExistence type="predicted"/>
<evidence type="ECO:0000259" key="1">
    <source>
        <dbReference type="Pfam" id="PF02627"/>
    </source>
</evidence>
<dbReference type="AlphaFoldDB" id="A0AAQ4CUF1"/>
<reference evidence="2 3" key="1">
    <citation type="journal article" date="2022" name="Microbiol. Resour. Announc.">
        <title>Complete Genome Sequence of the Hyperthermophilic and Acidophilic Archaeon Saccharolobus caldissimus Strain HS-3T.</title>
        <authorList>
            <person name="Sakai H.D."/>
            <person name="Kurosawa N."/>
        </authorList>
    </citation>
    <scope>NUCLEOTIDE SEQUENCE [LARGE SCALE GENOMIC DNA]</scope>
    <source>
        <strain evidence="2 3">JCM32116</strain>
    </source>
</reference>
<dbReference type="Gene3D" id="1.20.1290.10">
    <property type="entry name" value="AhpD-like"/>
    <property type="match status" value="1"/>
</dbReference>
<protein>
    <recommendedName>
        <fullName evidence="1">Carboxymuconolactone decarboxylase-like domain-containing protein</fullName>
    </recommendedName>
</protein>
<name>A0AAQ4CUF1_9CREN</name>
<gene>
    <name evidence="2" type="ORF">SACC_24490</name>
</gene>
<organism evidence="2 3">
    <name type="scientific">Saccharolobus caldissimus</name>
    <dbReference type="NCBI Taxonomy" id="1702097"/>
    <lineage>
        <taxon>Archaea</taxon>
        <taxon>Thermoproteota</taxon>
        <taxon>Thermoprotei</taxon>
        <taxon>Sulfolobales</taxon>
        <taxon>Sulfolobaceae</taxon>
        <taxon>Saccharolobus</taxon>
    </lineage>
</organism>
<dbReference type="SUPFAM" id="SSF69118">
    <property type="entry name" value="AhpD-like"/>
    <property type="match status" value="1"/>
</dbReference>
<dbReference type="InterPro" id="IPR003779">
    <property type="entry name" value="CMD-like"/>
</dbReference>
<evidence type="ECO:0000313" key="2">
    <source>
        <dbReference type="EMBL" id="BDB99432.1"/>
    </source>
</evidence>
<accession>A0AAQ4CUF1</accession>
<feature type="domain" description="Carboxymuconolactone decarboxylase-like" evidence="1">
    <location>
        <begin position="37"/>
        <end position="112"/>
    </location>
</feature>